<dbReference type="EMBL" id="HBUF01281436">
    <property type="protein sequence ID" value="CAG6687405.1"/>
    <property type="molecule type" value="Transcribed_RNA"/>
</dbReference>
<dbReference type="AlphaFoldDB" id="A0A8D8TJU3"/>
<reference evidence="1" key="1">
    <citation type="submission" date="2021-05" db="EMBL/GenBank/DDBJ databases">
        <authorList>
            <person name="Alioto T."/>
            <person name="Alioto T."/>
            <person name="Gomez Garrido J."/>
        </authorList>
    </citation>
    <scope>NUCLEOTIDE SEQUENCE</scope>
</reference>
<evidence type="ECO:0000313" key="1">
    <source>
        <dbReference type="EMBL" id="CAG6687405.1"/>
    </source>
</evidence>
<proteinExistence type="predicted"/>
<sequence>MAEPRLIVYCDGITQDVLLIVLASRGVEIMCAMICVELHFVYHQCGTSDLIVRNNGFQLLLVNLEFLSMVRQFSYDFMNEVLFEIEFPEFMHYPYMRVMTHFSIIGGVQYDIL</sequence>
<accession>A0A8D8TJU3</accession>
<protein>
    <submittedName>
        <fullName evidence="1">Uncharacterized protein</fullName>
    </submittedName>
</protein>
<organism evidence="1">
    <name type="scientific">Cacopsylla melanoneura</name>
    <dbReference type="NCBI Taxonomy" id="428564"/>
    <lineage>
        <taxon>Eukaryota</taxon>
        <taxon>Metazoa</taxon>
        <taxon>Ecdysozoa</taxon>
        <taxon>Arthropoda</taxon>
        <taxon>Hexapoda</taxon>
        <taxon>Insecta</taxon>
        <taxon>Pterygota</taxon>
        <taxon>Neoptera</taxon>
        <taxon>Paraneoptera</taxon>
        <taxon>Hemiptera</taxon>
        <taxon>Sternorrhyncha</taxon>
        <taxon>Psylloidea</taxon>
        <taxon>Psyllidae</taxon>
        <taxon>Psyllinae</taxon>
        <taxon>Cacopsylla</taxon>
    </lineage>
</organism>
<name>A0A8D8TJU3_9HEMI</name>